<evidence type="ECO:0000256" key="5">
    <source>
        <dbReference type="ARBA" id="ARBA00023136"/>
    </source>
</evidence>
<dbReference type="HOGENOM" id="CLU_021430_1_1_1"/>
<keyword evidence="5 7" id="KW-0472">Membrane</keyword>
<comment type="similarity">
    <text evidence="2">Belongs to the membrane-bound acyltransferase family.</text>
</comment>
<evidence type="ECO:0000313" key="8">
    <source>
        <dbReference type="EMBL" id="EEP76154.1"/>
    </source>
</evidence>
<gene>
    <name evidence="8" type="ORF">UREG_01003</name>
</gene>
<evidence type="ECO:0000256" key="1">
    <source>
        <dbReference type="ARBA" id="ARBA00004141"/>
    </source>
</evidence>
<dbReference type="VEuPathDB" id="FungiDB:UREG_01003"/>
<sequence length="544" mass="62183">MEAQGSKSWILANQVPRLRQSDWPIRTASIHLCQRAQGNLRSGATSRRRDLEQQSFSFTDVDAKMSLLTWLRRLYSLDILDTRFTVSATTPPNLAASQNHTRTQDAATSKQPKNGASPPRWNTPEFYIYYVVFIVAVPLMFKTAIDVSQESHPTYSKYSELLSPGWIPGRKVDNSDAQYASFRDNVRYMAILVVFHPLLRRLYNILFPCKSSVSSSSKGNFASGQTAAAARSRFEQRVSFDYWFSLVFLAVLHGFSALKVLGILFINFNIAKRFPRSYIPAATWIFNIGILFANELLHGYKYTSIATSIGSALGLGDDGNLLTWGKWLDSWGGLVSRWEVLFNITVLRLISFNLDYYWSLDNRAGSPVEKKQLDPSNLSERDRIATPADPAYFNLRNYFSYALYSPLYLAGPILTFNDYIHQQHYQLHSISKIRTLLYGIRFLLTLLCMELILHYIYVVAISKSSPDWSVYTPFQLSMLGYFNLHIIWLKLLIPWRFFRLWALIDGIDPPENMLAPLIQSMGGTIPLCSTWGQPKRKQSQSSRI</sequence>
<feature type="transmembrane region" description="Helical" evidence="7">
    <location>
        <begin position="127"/>
        <end position="145"/>
    </location>
</feature>
<dbReference type="InParanoid" id="C4JFI9"/>
<dbReference type="STRING" id="336963.C4JFI9"/>
<proteinExistence type="inferred from homology"/>
<feature type="compositionally biased region" description="Polar residues" evidence="6">
    <location>
        <begin position="90"/>
        <end position="114"/>
    </location>
</feature>
<evidence type="ECO:0000256" key="6">
    <source>
        <dbReference type="SAM" id="MobiDB-lite"/>
    </source>
</evidence>
<dbReference type="KEGG" id="ure:UREG_01003"/>
<dbReference type="RefSeq" id="XP_002541487.1">
    <property type="nucleotide sequence ID" value="XM_002541441.1"/>
</dbReference>
<dbReference type="GO" id="GO:0016020">
    <property type="term" value="C:membrane"/>
    <property type="evidence" value="ECO:0007669"/>
    <property type="project" value="UniProtKB-SubCell"/>
</dbReference>
<keyword evidence="9" id="KW-1185">Reference proteome</keyword>
<dbReference type="PANTHER" id="PTHR13285">
    <property type="entry name" value="ACYLTRANSFERASE"/>
    <property type="match status" value="1"/>
</dbReference>
<dbReference type="Pfam" id="PF03062">
    <property type="entry name" value="MBOAT"/>
    <property type="match status" value="1"/>
</dbReference>
<dbReference type="Proteomes" id="UP000002058">
    <property type="component" value="Unassembled WGS sequence"/>
</dbReference>
<dbReference type="GO" id="GO:0008374">
    <property type="term" value="F:O-acyltransferase activity"/>
    <property type="evidence" value="ECO:0007669"/>
    <property type="project" value="TreeGrafter"/>
</dbReference>
<reference evidence="9" key="1">
    <citation type="journal article" date="2009" name="Genome Res.">
        <title>Comparative genomic analyses of the human fungal pathogens Coccidioides and their relatives.</title>
        <authorList>
            <person name="Sharpton T.J."/>
            <person name="Stajich J.E."/>
            <person name="Rounsley S.D."/>
            <person name="Gardner M.J."/>
            <person name="Wortman J.R."/>
            <person name="Jordar V.S."/>
            <person name="Maiti R."/>
            <person name="Kodira C.D."/>
            <person name="Neafsey D.E."/>
            <person name="Zeng Q."/>
            <person name="Hung C.-Y."/>
            <person name="McMahan C."/>
            <person name="Muszewska A."/>
            <person name="Grynberg M."/>
            <person name="Mandel M.A."/>
            <person name="Kellner E.M."/>
            <person name="Barker B.M."/>
            <person name="Galgiani J.N."/>
            <person name="Orbach M.J."/>
            <person name="Kirkland T.N."/>
            <person name="Cole G.T."/>
            <person name="Henn M.R."/>
            <person name="Birren B.W."/>
            <person name="Taylor J.W."/>
        </authorList>
    </citation>
    <scope>NUCLEOTIDE SEQUENCE [LARGE SCALE GENOMIC DNA]</scope>
    <source>
        <strain evidence="9">UAMH 1704</strain>
    </source>
</reference>
<dbReference type="GeneID" id="8441824"/>
<keyword evidence="4 7" id="KW-1133">Transmembrane helix</keyword>
<feature type="transmembrane region" description="Helical" evidence="7">
    <location>
        <begin position="436"/>
        <end position="458"/>
    </location>
</feature>
<evidence type="ECO:0000313" key="9">
    <source>
        <dbReference type="Proteomes" id="UP000002058"/>
    </source>
</evidence>
<dbReference type="FunCoup" id="C4JFI9">
    <property type="interactions" value="124"/>
</dbReference>
<evidence type="ECO:0000256" key="3">
    <source>
        <dbReference type="ARBA" id="ARBA00022692"/>
    </source>
</evidence>
<dbReference type="PANTHER" id="PTHR13285:SF18">
    <property type="entry name" value="PROTEIN-CYSTEINE N-PALMITOYLTRANSFERASE RASP"/>
    <property type="match status" value="1"/>
</dbReference>
<accession>C4JFI9</accession>
<dbReference type="GO" id="GO:0006506">
    <property type="term" value="P:GPI anchor biosynthetic process"/>
    <property type="evidence" value="ECO:0007669"/>
    <property type="project" value="TreeGrafter"/>
</dbReference>
<evidence type="ECO:0000256" key="7">
    <source>
        <dbReference type="SAM" id="Phobius"/>
    </source>
</evidence>
<keyword evidence="3 7" id="KW-0812">Transmembrane</keyword>
<comment type="subcellular location">
    <subcellularLocation>
        <location evidence="1">Membrane</location>
        <topology evidence="1">Multi-pass membrane protein</topology>
    </subcellularLocation>
</comment>
<organism evidence="8 9">
    <name type="scientific">Uncinocarpus reesii (strain UAMH 1704)</name>
    <dbReference type="NCBI Taxonomy" id="336963"/>
    <lineage>
        <taxon>Eukaryota</taxon>
        <taxon>Fungi</taxon>
        <taxon>Dikarya</taxon>
        <taxon>Ascomycota</taxon>
        <taxon>Pezizomycotina</taxon>
        <taxon>Eurotiomycetes</taxon>
        <taxon>Eurotiomycetidae</taxon>
        <taxon>Onygenales</taxon>
        <taxon>Onygenaceae</taxon>
        <taxon>Uncinocarpus</taxon>
    </lineage>
</organism>
<protein>
    <submittedName>
        <fullName evidence="8">GUP1 protein</fullName>
    </submittedName>
</protein>
<dbReference type="EMBL" id="CH476615">
    <property type="protein sequence ID" value="EEP76154.1"/>
    <property type="molecule type" value="Genomic_DNA"/>
</dbReference>
<feature type="region of interest" description="Disordered" evidence="6">
    <location>
        <begin position="90"/>
        <end position="118"/>
    </location>
</feature>
<dbReference type="InterPro" id="IPR051085">
    <property type="entry name" value="MB_O-acyltransferase"/>
</dbReference>
<feature type="transmembrane region" description="Helical" evidence="7">
    <location>
        <begin position="470"/>
        <end position="493"/>
    </location>
</feature>
<feature type="transmembrane region" description="Helical" evidence="7">
    <location>
        <begin position="242"/>
        <end position="266"/>
    </location>
</feature>
<dbReference type="AlphaFoldDB" id="C4JFI9"/>
<evidence type="ECO:0000256" key="4">
    <source>
        <dbReference type="ARBA" id="ARBA00022989"/>
    </source>
</evidence>
<dbReference type="InterPro" id="IPR004299">
    <property type="entry name" value="MBOAT_fam"/>
</dbReference>
<evidence type="ECO:0000256" key="2">
    <source>
        <dbReference type="ARBA" id="ARBA00010323"/>
    </source>
</evidence>
<dbReference type="eggNOG" id="KOG3860">
    <property type="taxonomic scope" value="Eukaryota"/>
</dbReference>
<name>C4JFI9_UNCRE</name>
<dbReference type="OrthoDB" id="420606at2759"/>
<dbReference type="GO" id="GO:0005783">
    <property type="term" value="C:endoplasmic reticulum"/>
    <property type="evidence" value="ECO:0007669"/>
    <property type="project" value="TreeGrafter"/>
</dbReference>